<dbReference type="EMBL" id="AP024169">
    <property type="protein sequence ID" value="BCN30477.1"/>
    <property type="molecule type" value="Genomic_DNA"/>
</dbReference>
<organism evidence="2 3">
    <name type="scientific">Anaeromicropila herbilytica</name>
    <dbReference type="NCBI Taxonomy" id="2785025"/>
    <lineage>
        <taxon>Bacteria</taxon>
        <taxon>Bacillati</taxon>
        <taxon>Bacillota</taxon>
        <taxon>Clostridia</taxon>
        <taxon>Lachnospirales</taxon>
        <taxon>Lachnospiraceae</taxon>
        <taxon>Anaeromicropila</taxon>
    </lineage>
</organism>
<reference evidence="2 3" key="1">
    <citation type="submission" date="2020-11" db="EMBL/GenBank/DDBJ databases">
        <title>Draft genome sequencing of a Lachnospiraceae strain isolated from anoxic soil subjected to BSD treatment.</title>
        <authorList>
            <person name="Uek A."/>
            <person name="Tonouchi A."/>
        </authorList>
    </citation>
    <scope>NUCLEOTIDE SEQUENCE [LARGE SCALE GENOMIC DNA]</scope>
    <source>
        <strain evidence="2 3">TB5</strain>
    </source>
</reference>
<feature type="transmembrane region" description="Helical" evidence="1">
    <location>
        <begin position="127"/>
        <end position="146"/>
    </location>
</feature>
<dbReference type="Proteomes" id="UP000595897">
    <property type="component" value="Chromosome"/>
</dbReference>
<keyword evidence="1" id="KW-0812">Transmembrane</keyword>
<dbReference type="AlphaFoldDB" id="A0A7R7EKK3"/>
<keyword evidence="3" id="KW-1185">Reference proteome</keyword>
<evidence type="ECO:0000313" key="3">
    <source>
        <dbReference type="Proteomes" id="UP000595897"/>
    </source>
</evidence>
<proteinExistence type="predicted"/>
<evidence type="ECO:0000256" key="1">
    <source>
        <dbReference type="SAM" id="Phobius"/>
    </source>
</evidence>
<sequence length="336" mass="37503">MLQKIKKEKSFSIQSLLVPIIVVGLLILMFIFPIPSLTGAKTGLLLWFNTVLPTLLPFIILSNIIIRLNITKYICFIFAPILTRVFRVSVNGCYPIIMGLLSGYPLSAKTCADLETEQNISLEEGQFLLSLCNNASAMFITSYVAISNLHMASHQYEILGIIYLSAFISAYLYRAYHRILKRKTVPSKNNKSNNLHSTSYQEAQMKKLDFHLIDESILDGFEVITKIGGYIILFSILATIIKSIGSEDNFIKLVVVGLLEITTGIDIISHSTLELSKKIVLIIAVTAFGGFSSMAQTKSVMDHSRLSIGTYFKVKLLNVLTASILSFMYVAFYLKL</sequence>
<feature type="transmembrane region" description="Helical" evidence="1">
    <location>
        <begin position="44"/>
        <end position="66"/>
    </location>
</feature>
<feature type="transmembrane region" description="Helical" evidence="1">
    <location>
        <begin position="279"/>
        <end position="295"/>
    </location>
</feature>
<dbReference type="KEGG" id="ahb:bsdtb5_17720"/>
<feature type="transmembrane region" description="Helical" evidence="1">
    <location>
        <begin position="316"/>
        <end position="334"/>
    </location>
</feature>
<evidence type="ECO:0000313" key="2">
    <source>
        <dbReference type="EMBL" id="BCN30477.1"/>
    </source>
</evidence>
<evidence type="ECO:0008006" key="4">
    <source>
        <dbReference type="Google" id="ProtNLM"/>
    </source>
</evidence>
<protein>
    <recommendedName>
        <fullName evidence="4">Sporulation integral membrane protein YlbJ</fullName>
    </recommendedName>
</protein>
<feature type="transmembrane region" description="Helical" evidence="1">
    <location>
        <begin position="158"/>
        <end position="176"/>
    </location>
</feature>
<keyword evidence="1" id="KW-0472">Membrane</keyword>
<accession>A0A7R7EKK3</accession>
<keyword evidence="1" id="KW-1133">Transmembrane helix</keyword>
<feature type="transmembrane region" description="Helical" evidence="1">
    <location>
        <begin position="12"/>
        <end position="32"/>
    </location>
</feature>
<gene>
    <name evidence="2" type="ORF">bsdtb5_17720</name>
</gene>
<dbReference type="RefSeq" id="WP_271715693.1">
    <property type="nucleotide sequence ID" value="NZ_AP024169.1"/>
</dbReference>
<name>A0A7R7EKK3_9FIRM</name>